<feature type="transmembrane region" description="Helical" evidence="2">
    <location>
        <begin position="37"/>
        <end position="58"/>
    </location>
</feature>
<keyword evidence="1" id="KW-0175">Coiled coil</keyword>
<proteinExistence type="predicted"/>
<keyword evidence="4" id="KW-1185">Reference proteome</keyword>
<accession>A0ABU7ML66</accession>
<evidence type="ECO:0008006" key="5">
    <source>
        <dbReference type="Google" id="ProtNLM"/>
    </source>
</evidence>
<evidence type="ECO:0000256" key="1">
    <source>
        <dbReference type="SAM" id="Coils"/>
    </source>
</evidence>
<reference evidence="3" key="1">
    <citation type="submission" date="2024-01" db="EMBL/GenBank/DDBJ databases">
        <title>Genome sequence of Mycoplasma ciconiae type strain DSM 25251.</title>
        <authorList>
            <person name="Spergser J."/>
        </authorList>
    </citation>
    <scope>NUCLEOTIDE SEQUENCE [LARGE SCALE GENOMIC DNA]</scope>
    <source>
        <strain evidence="3">DSM 25251</strain>
    </source>
</reference>
<keyword evidence="2" id="KW-0812">Transmembrane</keyword>
<keyword evidence="2" id="KW-0472">Membrane</keyword>
<evidence type="ECO:0000313" key="3">
    <source>
        <dbReference type="EMBL" id="MEE3928275.1"/>
    </source>
</evidence>
<dbReference type="NCBIfam" id="NF045833">
    <property type="entry name" value="P80_membrane"/>
    <property type="match status" value="1"/>
</dbReference>
<evidence type="ECO:0000313" key="4">
    <source>
        <dbReference type="Proteomes" id="UP001344817"/>
    </source>
</evidence>
<gene>
    <name evidence="3" type="ORF">V2E24_01625</name>
</gene>
<comment type="caution">
    <text evidence="3">The sequence shown here is derived from an EMBL/GenBank/DDBJ whole genome shotgun (WGS) entry which is preliminary data.</text>
</comment>
<sequence>MAKNKQSFFEKLSEKNAKHDEKKVSTTSKSKKRNIKAYITLAVLAVGVAGAITIPLVVSNKNVKYVEPIADDQKIISITSPDSNKKDISVKELLDDLNLSKNQNSQKIEDVYKQALYYLYEQEVKASKNFELLWNASLLPSETKKTNIALPTLDEVKNKQESVILDLERNLKSVYGLDNWETKFNEELAGERFGKSKTKEEAVEFLTLEAIKNDALRRFTLEKTSDSFFKNINQINRSANNNIYKSDENDKIVGNQSTGQSEILFAKGAKVFPEFELNKNYFLDPNSDKVYVFKTRSFDPKLWDQAYIFSDEYVKQNTLFVPEQFKIDIKAPSTITGDFKVNKNSYINYVSYTIKDLSLFKVSDYLKEIKSVSSLVINDQSMVKEYSDLYQSMLSLLSNSSDKVKENLGSYGVLDANSYVQNSEESISLSSYVNVFENDQNRLPSVNFLDLFNFPYNDETQAKIDSLKQKISEVENNSQKVNELSNLVFELNTVIKNYISSLSDQEFEKILNTLIRKIFYINVNESNYISLAYRAKDIDNVYVILDSQGLSLVKKQPINSEDFKKLLISDLKNTANNEKLNFNTLNIIDKAFSSKSYDLDVLLNDDVFVSYLKYDQEKITELKNINTNFLEANKSQQSIKSFTDLQNKINKWKLDTSIYNFAFKDAKLFIDYNKQESNTLSENDATQTIFDYLAKLLNINYKTGAK</sequence>
<dbReference type="EMBL" id="JAZDWZ010000004">
    <property type="protein sequence ID" value="MEE3928275.1"/>
    <property type="molecule type" value="Genomic_DNA"/>
</dbReference>
<feature type="coiled-coil region" evidence="1">
    <location>
        <begin position="457"/>
        <end position="484"/>
    </location>
</feature>
<organism evidence="3 4">
    <name type="scientific">Mycoplasmopsis ciconiae</name>
    <dbReference type="NCBI Taxonomy" id="561067"/>
    <lineage>
        <taxon>Bacteria</taxon>
        <taxon>Bacillati</taxon>
        <taxon>Mycoplasmatota</taxon>
        <taxon>Mycoplasmoidales</taxon>
        <taxon>Metamycoplasmataceae</taxon>
        <taxon>Mycoplasmopsis</taxon>
    </lineage>
</organism>
<protein>
    <recommendedName>
        <fullName evidence="5">Membrane protein P80</fullName>
    </recommendedName>
</protein>
<evidence type="ECO:0000256" key="2">
    <source>
        <dbReference type="SAM" id="Phobius"/>
    </source>
</evidence>
<dbReference type="Proteomes" id="UP001344817">
    <property type="component" value="Unassembled WGS sequence"/>
</dbReference>
<name>A0ABU7ML66_9BACT</name>
<keyword evidence="2" id="KW-1133">Transmembrane helix</keyword>
<dbReference type="RefSeq" id="WP_330500688.1">
    <property type="nucleotide sequence ID" value="NZ_JAZDWZ010000004.1"/>
</dbReference>